<comment type="caution">
    <text evidence="9">The sequence shown here is derived from an EMBL/GenBank/DDBJ whole genome shotgun (WGS) entry which is preliminary data.</text>
</comment>
<evidence type="ECO:0000256" key="1">
    <source>
        <dbReference type="ARBA" id="ARBA00001379"/>
    </source>
</evidence>
<comment type="subunit">
    <text evidence="3">Homohexamer.</text>
</comment>
<dbReference type="Proteomes" id="UP000033400">
    <property type="component" value="Unassembled WGS sequence"/>
</dbReference>
<accession>A0A0F4V236</accession>
<organism evidence="9 10">
    <name type="scientific">Pseudomonas fluorescens</name>
    <dbReference type="NCBI Taxonomy" id="294"/>
    <lineage>
        <taxon>Bacteria</taxon>
        <taxon>Pseudomonadati</taxon>
        <taxon>Pseudomonadota</taxon>
        <taxon>Gammaproteobacteria</taxon>
        <taxon>Pseudomonadales</taxon>
        <taxon>Pseudomonadaceae</taxon>
        <taxon>Pseudomonas</taxon>
    </lineage>
</organism>
<dbReference type="Pfam" id="PF01361">
    <property type="entry name" value="Tautomerase"/>
    <property type="match status" value="1"/>
</dbReference>
<dbReference type="EMBL" id="LACH01000063">
    <property type="protein sequence ID" value="KJZ62841.1"/>
    <property type="molecule type" value="Genomic_DNA"/>
</dbReference>
<evidence type="ECO:0000256" key="4">
    <source>
        <dbReference type="ARBA" id="ARBA00012667"/>
    </source>
</evidence>
<dbReference type="GO" id="GO:0016853">
    <property type="term" value="F:isomerase activity"/>
    <property type="evidence" value="ECO:0007669"/>
    <property type="project" value="UniProtKB-KW"/>
</dbReference>
<name>A0A0F4V236_PSEFL</name>
<dbReference type="EC" id="5.3.2.6" evidence="4"/>
<keyword evidence="6" id="KW-0413">Isomerase</keyword>
<evidence type="ECO:0000259" key="8">
    <source>
        <dbReference type="Pfam" id="PF01361"/>
    </source>
</evidence>
<evidence type="ECO:0000256" key="6">
    <source>
        <dbReference type="ARBA" id="ARBA00023235"/>
    </source>
</evidence>
<dbReference type="Gene3D" id="3.30.429.10">
    <property type="entry name" value="Macrophage Migration Inhibitory Factor"/>
    <property type="match status" value="1"/>
</dbReference>
<gene>
    <name evidence="9" type="ORF">VD17_25880</name>
</gene>
<evidence type="ECO:0000256" key="5">
    <source>
        <dbReference type="ARBA" id="ARBA00015750"/>
    </source>
</evidence>
<sequence>MPVIRVSWFNDKTDAIKAEVAAELTNVLVQKTGVDKKWVYVIFEDVKPTDWAVAGEIFSPPASSD</sequence>
<dbReference type="SUPFAM" id="SSF55331">
    <property type="entry name" value="Tautomerase/MIF"/>
    <property type="match status" value="1"/>
</dbReference>
<dbReference type="InterPro" id="IPR014347">
    <property type="entry name" value="Tautomerase/MIF_sf"/>
</dbReference>
<evidence type="ECO:0000256" key="3">
    <source>
        <dbReference type="ARBA" id="ARBA00011643"/>
    </source>
</evidence>
<dbReference type="PATRIC" id="fig|294.133.peg.5080"/>
<evidence type="ECO:0000256" key="2">
    <source>
        <dbReference type="ARBA" id="ARBA00003024"/>
    </source>
</evidence>
<evidence type="ECO:0000313" key="10">
    <source>
        <dbReference type="Proteomes" id="UP000033400"/>
    </source>
</evidence>
<comment type="function">
    <text evidence="2">Catalyzes the ketonization of 2-hydroxymuconate stereoselectively to yield 2-oxo-3-hexenedioate.</text>
</comment>
<evidence type="ECO:0000313" key="9">
    <source>
        <dbReference type="EMBL" id="KJZ62841.1"/>
    </source>
</evidence>
<reference evidence="9 10" key="1">
    <citation type="submission" date="2015-03" db="EMBL/GenBank/DDBJ databases">
        <title>Comparative genomics of Pseudomonas insights into diversity of traits involved in vanlence and defense.</title>
        <authorList>
            <person name="Qin Y."/>
        </authorList>
    </citation>
    <scope>NUCLEOTIDE SEQUENCE [LARGE SCALE GENOMIC DNA]</scope>
    <source>
        <strain evidence="9 10">H24</strain>
    </source>
</reference>
<evidence type="ECO:0000256" key="7">
    <source>
        <dbReference type="ARBA" id="ARBA00029674"/>
    </source>
</evidence>
<dbReference type="InterPro" id="IPR004370">
    <property type="entry name" value="4-OT-like_dom"/>
</dbReference>
<feature type="domain" description="4-oxalocrotonate tautomerase-like" evidence="8">
    <location>
        <begin position="2"/>
        <end position="58"/>
    </location>
</feature>
<dbReference type="OrthoDB" id="3395834at2"/>
<proteinExistence type="predicted"/>
<dbReference type="AlphaFoldDB" id="A0A0F4V236"/>
<dbReference type="RefSeq" id="WP_046056307.1">
    <property type="nucleotide sequence ID" value="NZ_LACH01000063.1"/>
</dbReference>
<comment type="catalytic activity">
    <reaction evidence="1">
        <text>(2Z,4E)-2-hydroxyhexa-2,4-dienedioate = (3E)-2-oxohex-3-enedioate</text>
        <dbReference type="Rhea" id="RHEA:33431"/>
        <dbReference type="ChEBI" id="CHEBI:28080"/>
        <dbReference type="ChEBI" id="CHEBI:64908"/>
        <dbReference type="EC" id="5.3.2.6"/>
    </reaction>
</comment>
<protein>
    <recommendedName>
        <fullName evidence="5">2-hydroxymuconate tautomerase</fullName>
        <ecNumber evidence="4">5.3.2.6</ecNumber>
    </recommendedName>
    <alternativeName>
        <fullName evidence="7">4-oxalocrotonate tautomerase</fullName>
    </alternativeName>
</protein>